<dbReference type="EMBL" id="CP010774">
    <property type="protein sequence ID" value="ATG46049.1"/>
    <property type="molecule type" value="Genomic_DNA"/>
</dbReference>
<geneLocation type="plasmid" evidence="3">
    <name>pp13_g</name>
</geneLocation>
<evidence type="ECO:0000256" key="1">
    <source>
        <dbReference type="SAM" id="SignalP"/>
    </source>
</evidence>
<sequence>MWTRQLAGKAHSLIAAVAAISFTALPCIAQDQQYEGDILLGSCLPPEDPYPFEPPEDPELRQLINEEYQQYIRDAEDYINCLRQEHGLAIKKTREVLNRYVELFGQEAALQSTGQ</sequence>
<accession>A0AAN1LE34</accession>
<reference evidence="2 3" key="1">
    <citation type="journal article" date="2017" name="Front. Microbiol.">
        <title>Phaeobacter piscinae sp. nov., a species of the Roseobacter group and potential aquaculture probiont.</title>
        <authorList>
            <person name="Sonnenschein E.C."/>
            <person name="Phippen C.B.W."/>
            <person name="Nielsen K.F."/>
            <person name="Mateiu R.V."/>
            <person name="Melchiorsen J."/>
            <person name="Gram L."/>
            <person name="Overmann J."/>
            <person name="Freese H.M."/>
        </authorList>
    </citation>
    <scope>NUCLEOTIDE SEQUENCE [LARGE SCALE GENOMIC DNA]</scope>
    <source>
        <strain evidence="2 3">P13</strain>
    </source>
</reference>
<keyword evidence="1" id="KW-0732">Signal</keyword>
<gene>
    <name evidence="2" type="ORF">PhaeoP13_04167</name>
</gene>
<proteinExistence type="predicted"/>
<dbReference type="AlphaFoldDB" id="A0AAN1LE34"/>
<protein>
    <submittedName>
        <fullName evidence="2">Uncharacterized protein</fullName>
    </submittedName>
</protein>
<organism evidence="2 3">
    <name type="scientific">Phaeobacter piscinae</name>
    <dbReference type="NCBI Taxonomy" id="1580596"/>
    <lineage>
        <taxon>Bacteria</taxon>
        <taxon>Pseudomonadati</taxon>
        <taxon>Pseudomonadota</taxon>
        <taxon>Alphaproteobacteria</taxon>
        <taxon>Rhodobacterales</taxon>
        <taxon>Roseobacteraceae</taxon>
        <taxon>Phaeobacter</taxon>
    </lineage>
</organism>
<name>A0AAN1LE34_9RHOB</name>
<feature type="chain" id="PRO_5042834498" evidence="1">
    <location>
        <begin position="30"/>
        <end position="115"/>
    </location>
</feature>
<evidence type="ECO:0000313" key="2">
    <source>
        <dbReference type="EMBL" id="ATG46049.1"/>
    </source>
</evidence>
<keyword evidence="2" id="KW-0614">Plasmid</keyword>
<feature type="signal peptide" evidence="1">
    <location>
        <begin position="1"/>
        <end position="29"/>
    </location>
</feature>
<dbReference type="Proteomes" id="UP000218606">
    <property type="component" value="Plasmid pP13_g"/>
</dbReference>
<evidence type="ECO:0000313" key="3">
    <source>
        <dbReference type="Proteomes" id="UP000218606"/>
    </source>
</evidence>